<evidence type="ECO:0000313" key="2">
    <source>
        <dbReference type="Proteomes" id="UP000266934"/>
    </source>
</evidence>
<name>A0A348FZ85_9HYPH</name>
<dbReference type="KEGG" id="blag:BLTE_13030"/>
<dbReference type="InterPro" id="IPR010982">
    <property type="entry name" value="Lambda_DNA-bd_dom_sf"/>
</dbReference>
<gene>
    <name evidence="1" type="ORF">BLTE_13030</name>
</gene>
<dbReference type="EMBL" id="AP018907">
    <property type="protein sequence ID" value="BBF92618.1"/>
    <property type="molecule type" value="Genomic_DNA"/>
</dbReference>
<dbReference type="RefSeq" id="WP_126398625.1">
    <property type="nucleotide sequence ID" value="NZ_AP018907.1"/>
</dbReference>
<dbReference type="OrthoDB" id="7579205at2"/>
<dbReference type="SUPFAM" id="SSF47413">
    <property type="entry name" value="lambda repressor-like DNA-binding domains"/>
    <property type="match status" value="1"/>
</dbReference>
<dbReference type="GO" id="GO:0003677">
    <property type="term" value="F:DNA binding"/>
    <property type="evidence" value="ECO:0007669"/>
    <property type="project" value="InterPro"/>
</dbReference>
<keyword evidence="2" id="KW-1185">Reference proteome</keyword>
<evidence type="ECO:0000313" key="1">
    <source>
        <dbReference type="EMBL" id="BBF92618.1"/>
    </source>
</evidence>
<dbReference type="AlphaFoldDB" id="A0A348FZ85"/>
<proteinExistence type="predicted"/>
<dbReference type="Proteomes" id="UP000266934">
    <property type="component" value="Chromosome"/>
</dbReference>
<dbReference type="CDD" id="cd00093">
    <property type="entry name" value="HTH_XRE"/>
    <property type="match status" value="1"/>
</dbReference>
<reference evidence="1 2" key="1">
    <citation type="submission" date="2018-08" db="EMBL/GenBank/DDBJ databases">
        <title>Complete genome sequencing of Blastochloris tepida GI.</title>
        <authorList>
            <person name="Tsukatani Y."/>
            <person name="Mori H."/>
        </authorList>
    </citation>
    <scope>NUCLEOTIDE SEQUENCE [LARGE SCALE GENOMIC DNA]</scope>
    <source>
        <strain evidence="1 2">GI</strain>
    </source>
</reference>
<organism evidence="1 2">
    <name type="scientific">Blastochloris tepida</name>
    <dbReference type="NCBI Taxonomy" id="2233851"/>
    <lineage>
        <taxon>Bacteria</taxon>
        <taxon>Pseudomonadati</taxon>
        <taxon>Pseudomonadota</taxon>
        <taxon>Alphaproteobacteria</taxon>
        <taxon>Hyphomicrobiales</taxon>
        <taxon>Blastochloridaceae</taxon>
        <taxon>Blastochloris</taxon>
    </lineage>
</organism>
<accession>A0A348FZ85</accession>
<dbReference type="InterPro" id="IPR001387">
    <property type="entry name" value="Cro/C1-type_HTH"/>
</dbReference>
<protein>
    <submittedName>
        <fullName evidence="1">Uncharacterized protein</fullName>
    </submittedName>
</protein>
<sequence length="116" mass="12250">MSPVVQKTLADLRDRGGLHSDDIAEILSVAPATVARWMRGEAAPDLGTRTSIGQLHYIVERLATTRSADEVSAWLHAALSGLTGATAIDLMRSGRIADVLAEVERLHPDGPARGGA</sequence>
<dbReference type="Gene3D" id="1.10.260.40">
    <property type="entry name" value="lambda repressor-like DNA-binding domains"/>
    <property type="match status" value="1"/>
</dbReference>